<dbReference type="InterPro" id="IPR012094">
    <property type="entry name" value="tRNA_Ile_lys_synt"/>
</dbReference>
<comment type="caution">
    <text evidence="10">The sequence shown here is derived from an EMBL/GenBank/DDBJ whole genome shotgun (WGS) entry which is preliminary data.</text>
</comment>
<dbReference type="EC" id="6.3.4.19" evidence="8"/>
<dbReference type="InterPro" id="IPR011063">
    <property type="entry name" value="TilS/TtcA_N"/>
</dbReference>
<dbReference type="InterPro" id="IPR012795">
    <property type="entry name" value="tRNA_Ile_lys_synt_N"/>
</dbReference>
<comment type="domain">
    <text evidence="8">The N-terminal region contains the highly conserved SGGXDS motif, predicted to be a P-loop motif involved in ATP binding.</text>
</comment>
<feature type="domain" description="Lysidine-tRNA(Ile) synthetase C-terminal" evidence="9">
    <location>
        <begin position="345"/>
        <end position="402"/>
    </location>
</feature>
<dbReference type="SMART" id="SM00977">
    <property type="entry name" value="TilS_C"/>
    <property type="match status" value="1"/>
</dbReference>
<comment type="subcellular location">
    <subcellularLocation>
        <location evidence="1 8">Cytoplasm</location>
    </subcellularLocation>
</comment>
<keyword evidence="6 8" id="KW-0067">ATP-binding</keyword>
<evidence type="ECO:0000313" key="10">
    <source>
        <dbReference type="EMBL" id="KEO44761.1"/>
    </source>
</evidence>
<proteinExistence type="inferred from homology"/>
<dbReference type="GO" id="GO:0032267">
    <property type="term" value="F:tRNA(Ile)-lysidine synthase activity"/>
    <property type="evidence" value="ECO:0007669"/>
    <property type="project" value="UniProtKB-EC"/>
</dbReference>
<evidence type="ECO:0000259" key="9">
    <source>
        <dbReference type="SMART" id="SM00977"/>
    </source>
</evidence>
<keyword evidence="3 8" id="KW-0436">Ligase</keyword>
<dbReference type="RefSeq" id="WP_037602425.1">
    <property type="nucleotide sequence ID" value="NZ_JADMQU010000007.1"/>
</dbReference>
<gene>
    <name evidence="8" type="primary">tilS</name>
    <name evidence="10" type="ORF">DL07_04035</name>
</gene>
<dbReference type="GO" id="GO:0005524">
    <property type="term" value="F:ATP binding"/>
    <property type="evidence" value="ECO:0007669"/>
    <property type="project" value="UniProtKB-UniRule"/>
</dbReference>
<evidence type="ECO:0000256" key="7">
    <source>
        <dbReference type="ARBA" id="ARBA00048539"/>
    </source>
</evidence>
<evidence type="ECO:0000256" key="6">
    <source>
        <dbReference type="ARBA" id="ARBA00022840"/>
    </source>
</evidence>
<evidence type="ECO:0000313" key="11">
    <source>
        <dbReference type="Proteomes" id="UP000027855"/>
    </source>
</evidence>
<dbReference type="NCBIfam" id="TIGR02433">
    <property type="entry name" value="lysidine_TilS_C"/>
    <property type="match status" value="1"/>
</dbReference>
<keyword evidence="2 8" id="KW-0963">Cytoplasm</keyword>
<reference evidence="10 11" key="1">
    <citation type="submission" date="2014-04" db="EMBL/GenBank/DDBJ databases">
        <title>Variable characteristics of bacteriocin-producing Streptococcus salivarius strains isolated from Malaysian subjects.</title>
        <authorList>
            <person name="Philip K."/>
            <person name="Barbour A."/>
        </authorList>
    </citation>
    <scope>NUCLEOTIDE SEQUENCE [LARGE SCALE GENOMIC DNA]</scope>
    <source>
        <strain evidence="10 11">NU10</strain>
    </source>
</reference>
<evidence type="ECO:0000256" key="8">
    <source>
        <dbReference type="HAMAP-Rule" id="MF_01161"/>
    </source>
</evidence>
<sequence>MTQKLLQMMQAKGYFNRHKKILVAVSGGADSMSLLHFLYSHQKDLDIQLGIAHVNHKQRQESEHEEAYLRHWAVEHKVPFHYSAFSGKFSENAARTFRYEFFKQVMKDYDYSALVTAHHADDQAETIFMRLLRGSRLRHLTGISAIRPFGTGQIIRPFLHLTKAQLPVTFHFEDRSNTSLAYLRNRIRLSYLPTLSQENPKIKEHLCLLAEEIGLMEQALGELTKDISITDLSVFQQQSDAVQLFLLQNYLDSFPDLQLSKGQFNQLISYLRKNASGKMPLKNGYELVKTQTYFLIRKEASISLSPPCLLEFGKSVEFEDYTLTFSEFNDVSNTDAISIWSDAPIVIRHRKEGDKIDLGSHHKKLRRLFIDNKILEKDRQKAIVGEQDGHIIFLYVAGRLYLKKRPENAILYGTVVIYKNF</sequence>
<comment type="similarity">
    <text evidence="8">Belongs to the tRNA(Ile)-lysidine synthase family.</text>
</comment>
<accession>A0A074IV69</accession>
<organism evidence="10 11">
    <name type="scientific">Streptococcus salivarius</name>
    <dbReference type="NCBI Taxonomy" id="1304"/>
    <lineage>
        <taxon>Bacteria</taxon>
        <taxon>Bacillati</taxon>
        <taxon>Bacillota</taxon>
        <taxon>Bacilli</taxon>
        <taxon>Lactobacillales</taxon>
        <taxon>Streptococcaceae</taxon>
        <taxon>Streptococcus</taxon>
    </lineage>
</organism>
<name>A0A074IV69_STRSL</name>
<dbReference type="PANTHER" id="PTHR43033:SF1">
    <property type="entry name" value="TRNA(ILE)-LYSIDINE SYNTHASE-RELATED"/>
    <property type="match status" value="1"/>
</dbReference>
<dbReference type="GO" id="GO:0006400">
    <property type="term" value="P:tRNA modification"/>
    <property type="evidence" value="ECO:0007669"/>
    <property type="project" value="UniProtKB-UniRule"/>
</dbReference>
<dbReference type="HAMAP" id="MF_01161">
    <property type="entry name" value="tRNA_Ile_lys_synt"/>
    <property type="match status" value="1"/>
</dbReference>
<feature type="binding site" evidence="8">
    <location>
        <begin position="26"/>
        <end position="31"/>
    </location>
    <ligand>
        <name>ATP</name>
        <dbReference type="ChEBI" id="CHEBI:30616"/>
    </ligand>
</feature>
<dbReference type="GO" id="GO:0005737">
    <property type="term" value="C:cytoplasm"/>
    <property type="evidence" value="ECO:0007669"/>
    <property type="project" value="UniProtKB-SubCell"/>
</dbReference>
<evidence type="ECO:0000256" key="4">
    <source>
        <dbReference type="ARBA" id="ARBA00022694"/>
    </source>
</evidence>
<dbReference type="SUPFAM" id="SSF52402">
    <property type="entry name" value="Adenine nucleotide alpha hydrolases-like"/>
    <property type="match status" value="1"/>
</dbReference>
<dbReference type="AlphaFoldDB" id="A0A074IV69"/>
<dbReference type="NCBIfam" id="TIGR02432">
    <property type="entry name" value="lysidine_TilS_N"/>
    <property type="match status" value="1"/>
</dbReference>
<keyword evidence="5 8" id="KW-0547">Nucleotide-binding</keyword>
<dbReference type="InterPro" id="IPR014729">
    <property type="entry name" value="Rossmann-like_a/b/a_fold"/>
</dbReference>
<evidence type="ECO:0000256" key="3">
    <source>
        <dbReference type="ARBA" id="ARBA00022598"/>
    </source>
</evidence>
<dbReference type="PANTHER" id="PTHR43033">
    <property type="entry name" value="TRNA(ILE)-LYSIDINE SYNTHASE-RELATED"/>
    <property type="match status" value="1"/>
</dbReference>
<dbReference type="Gene3D" id="3.40.50.620">
    <property type="entry name" value="HUPs"/>
    <property type="match status" value="1"/>
</dbReference>
<comment type="function">
    <text evidence="8">Ligates lysine onto the cytidine present at position 34 of the AUA codon-specific tRNA(Ile) that contains the anticodon CAU, in an ATP-dependent manner. Cytidine is converted to lysidine, thus changing the amino acid specificity of the tRNA from methionine to isoleucine.</text>
</comment>
<protein>
    <recommendedName>
        <fullName evidence="8">tRNA(Ile)-lysidine synthase</fullName>
        <ecNumber evidence="8">6.3.4.19</ecNumber>
    </recommendedName>
    <alternativeName>
        <fullName evidence="8">tRNA(Ile)-2-lysyl-cytidine synthase</fullName>
    </alternativeName>
    <alternativeName>
        <fullName evidence="8">tRNA(Ile)-lysidine synthetase</fullName>
    </alternativeName>
</protein>
<dbReference type="CDD" id="cd01992">
    <property type="entry name" value="TilS_N"/>
    <property type="match status" value="1"/>
</dbReference>
<comment type="catalytic activity">
    <reaction evidence="7 8">
        <text>cytidine(34) in tRNA(Ile2) + L-lysine + ATP = lysidine(34) in tRNA(Ile2) + AMP + diphosphate + H(+)</text>
        <dbReference type="Rhea" id="RHEA:43744"/>
        <dbReference type="Rhea" id="RHEA-COMP:10625"/>
        <dbReference type="Rhea" id="RHEA-COMP:10670"/>
        <dbReference type="ChEBI" id="CHEBI:15378"/>
        <dbReference type="ChEBI" id="CHEBI:30616"/>
        <dbReference type="ChEBI" id="CHEBI:32551"/>
        <dbReference type="ChEBI" id="CHEBI:33019"/>
        <dbReference type="ChEBI" id="CHEBI:82748"/>
        <dbReference type="ChEBI" id="CHEBI:83665"/>
        <dbReference type="ChEBI" id="CHEBI:456215"/>
        <dbReference type="EC" id="6.3.4.19"/>
    </reaction>
</comment>
<dbReference type="EMBL" id="JJMT01000017">
    <property type="protein sequence ID" value="KEO44761.1"/>
    <property type="molecule type" value="Genomic_DNA"/>
</dbReference>
<keyword evidence="4 8" id="KW-0819">tRNA processing</keyword>
<dbReference type="Proteomes" id="UP000027855">
    <property type="component" value="Unassembled WGS sequence"/>
</dbReference>
<evidence type="ECO:0000256" key="1">
    <source>
        <dbReference type="ARBA" id="ARBA00004496"/>
    </source>
</evidence>
<dbReference type="InterPro" id="IPR012796">
    <property type="entry name" value="Lysidine-tRNA-synth_C"/>
</dbReference>
<dbReference type="Pfam" id="PF01171">
    <property type="entry name" value="ATP_bind_3"/>
    <property type="match status" value="1"/>
</dbReference>
<evidence type="ECO:0000256" key="2">
    <source>
        <dbReference type="ARBA" id="ARBA00022490"/>
    </source>
</evidence>
<evidence type="ECO:0000256" key="5">
    <source>
        <dbReference type="ARBA" id="ARBA00022741"/>
    </source>
</evidence>